<evidence type="ECO:0000313" key="1">
    <source>
        <dbReference type="EMBL" id="GAH75026.1"/>
    </source>
</evidence>
<reference evidence="1" key="1">
    <citation type="journal article" date="2014" name="Front. Microbiol.">
        <title>High frequency of phylogenetically diverse reductive dehalogenase-homologous genes in deep subseafloor sedimentary metagenomes.</title>
        <authorList>
            <person name="Kawai M."/>
            <person name="Futagami T."/>
            <person name="Toyoda A."/>
            <person name="Takaki Y."/>
            <person name="Nishi S."/>
            <person name="Hori S."/>
            <person name="Arai W."/>
            <person name="Tsubouchi T."/>
            <person name="Morono Y."/>
            <person name="Uchiyama I."/>
            <person name="Ito T."/>
            <person name="Fujiyama A."/>
            <person name="Inagaki F."/>
            <person name="Takami H."/>
        </authorList>
    </citation>
    <scope>NUCLEOTIDE SEQUENCE</scope>
    <source>
        <strain evidence="1">Expedition CK06-06</strain>
    </source>
</reference>
<comment type="caution">
    <text evidence="1">The sequence shown here is derived from an EMBL/GenBank/DDBJ whole genome shotgun (WGS) entry which is preliminary data.</text>
</comment>
<dbReference type="EMBL" id="BARU01027537">
    <property type="protein sequence ID" value="GAH75026.1"/>
    <property type="molecule type" value="Genomic_DNA"/>
</dbReference>
<organism evidence="1">
    <name type="scientific">marine sediment metagenome</name>
    <dbReference type="NCBI Taxonomy" id="412755"/>
    <lineage>
        <taxon>unclassified sequences</taxon>
        <taxon>metagenomes</taxon>
        <taxon>ecological metagenomes</taxon>
    </lineage>
</organism>
<protein>
    <submittedName>
        <fullName evidence="1">Uncharacterized protein</fullName>
    </submittedName>
</protein>
<sequence>METKHRLKPSIFIAPHRKDSSIYCPACGHIMEQILHTPKNIKSIYQCPRCNTFIPEQIYGLSDLK</sequence>
<name>X1HY09_9ZZZZ</name>
<dbReference type="AlphaFoldDB" id="X1HY09"/>
<proteinExistence type="predicted"/>
<gene>
    <name evidence="1" type="ORF">S03H2_44080</name>
</gene>
<accession>X1HY09</accession>